<evidence type="ECO:0000313" key="1">
    <source>
        <dbReference type="EMBL" id="CCC97337.1"/>
    </source>
</evidence>
<evidence type="ECO:0000313" key="2">
    <source>
        <dbReference type="Proteomes" id="UP000007319"/>
    </source>
</evidence>
<dbReference type="Proteomes" id="UP000007319">
    <property type="component" value="Chromosome"/>
</dbReference>
<dbReference type="KEGG" id="abs:AZOBR_50061"/>
<dbReference type="RefSeq" id="WP_014239637.1">
    <property type="nucleotide sequence ID" value="NC_016617.1"/>
</dbReference>
<keyword evidence="2" id="KW-1185">Reference proteome</keyword>
<gene>
    <name evidence="1" type="ORF">AZOBR_50061</name>
</gene>
<dbReference type="Gene3D" id="3.40.50.2000">
    <property type="entry name" value="Glycogen Phosphorylase B"/>
    <property type="match status" value="1"/>
</dbReference>
<name>A0A9P1JPN2_9PROT</name>
<accession>A0A9P1JPN2</accession>
<reference evidence="1 2" key="1">
    <citation type="journal article" date="2011" name="PLoS Genet.">
        <title>Azospirillum genomes reveal transition of bacteria from aquatic to terrestrial environments.</title>
        <authorList>
            <person name="Wisniewski-Dye F."/>
            <person name="Borziak K."/>
            <person name="Khalsa-Moyers G."/>
            <person name="Alexandre G."/>
            <person name="Sukharnikov L.O."/>
            <person name="Wuichet K."/>
            <person name="Hurst G.B."/>
            <person name="McDonald W.H."/>
            <person name="Robertson J.S."/>
            <person name="Barbe V."/>
            <person name="Calteau A."/>
            <person name="Rouy Z."/>
            <person name="Mangenot S."/>
            <person name="Prigent-Combaret C."/>
            <person name="Normand P."/>
            <person name="Boyer M."/>
            <person name="Siguier P."/>
            <person name="Dessaux Y."/>
            <person name="Elmerich C."/>
            <person name="Condemine G."/>
            <person name="Krishnen G."/>
            <person name="Kennedy I."/>
            <person name="Paterson A.H."/>
            <person name="Gonzalez V."/>
            <person name="Mavingui P."/>
            <person name="Zhulin I.B."/>
        </authorList>
    </citation>
    <scope>NUCLEOTIDE SEQUENCE [LARGE SCALE GENOMIC DNA]</scope>
    <source>
        <strain evidence="1 2">Sp245</strain>
    </source>
</reference>
<dbReference type="EMBL" id="HE577327">
    <property type="protein sequence ID" value="CCC97337.1"/>
    <property type="molecule type" value="Genomic_DNA"/>
</dbReference>
<dbReference type="SUPFAM" id="SSF53756">
    <property type="entry name" value="UDP-Glycosyltransferase/glycogen phosphorylase"/>
    <property type="match status" value="1"/>
</dbReference>
<protein>
    <submittedName>
        <fullName evidence="1">Uncharacterized protein</fullName>
    </submittedName>
</protein>
<organism evidence="1 2">
    <name type="scientific">Azospirillum baldaniorum</name>
    <dbReference type="NCBI Taxonomy" id="1064539"/>
    <lineage>
        <taxon>Bacteria</taxon>
        <taxon>Pseudomonadati</taxon>
        <taxon>Pseudomonadota</taxon>
        <taxon>Alphaproteobacteria</taxon>
        <taxon>Rhodospirillales</taxon>
        <taxon>Azospirillaceae</taxon>
        <taxon>Azospirillum</taxon>
    </lineage>
</organism>
<dbReference type="AlphaFoldDB" id="A0A9P1JPN2"/>
<sequence length="124" mass="13713">MKVGLVWAGEPRKEDFKANSVDRRRSLTLGVFARLAAIPGAAFHSLQIGEAGVQAKAPPLGMEVIDWTSHIRDFADTAAFIDELDLVVTVDTSVCHLAGGLGKPVWVRSRFDACWRWLGHRNTW</sequence>
<proteinExistence type="predicted"/>